<dbReference type="CDD" id="cd06533">
    <property type="entry name" value="Glyco_transf_WecG_TagA"/>
    <property type="match status" value="1"/>
</dbReference>
<comment type="similarity">
    <text evidence="1">Belongs to the bacterial sugar transferase family.</text>
</comment>
<keyword evidence="3" id="KW-0812">Transmembrane</keyword>
<dbReference type="OrthoDB" id="9808602at2"/>
<keyword evidence="5" id="KW-0808">Transferase</keyword>
<evidence type="ECO:0000259" key="4">
    <source>
        <dbReference type="Pfam" id="PF02397"/>
    </source>
</evidence>
<keyword evidence="2" id="KW-0270">Exopolysaccharide synthesis</keyword>
<evidence type="ECO:0000256" key="2">
    <source>
        <dbReference type="ARBA" id="ARBA00023169"/>
    </source>
</evidence>
<dbReference type="Pfam" id="PF03808">
    <property type="entry name" value="Glyco_tran_WecG"/>
    <property type="match status" value="1"/>
</dbReference>
<reference evidence="5 6" key="1">
    <citation type="submission" date="2019-04" db="EMBL/GenBank/DDBJ databases">
        <title>Draft genome sequence of Youngimonas vesicularis.</title>
        <authorList>
            <person name="Hameed A."/>
        </authorList>
    </citation>
    <scope>NUCLEOTIDE SEQUENCE [LARGE SCALE GENOMIC DNA]</scope>
    <source>
        <strain evidence="5 6">CC-AMW-E</strain>
    </source>
</reference>
<comment type="caution">
    <text evidence="5">The sequence shown here is derived from an EMBL/GenBank/DDBJ whole genome shotgun (WGS) entry which is preliminary data.</text>
</comment>
<dbReference type="NCBIfam" id="TIGR00696">
    <property type="entry name" value="wecG_tagA_cpsF"/>
    <property type="match status" value="1"/>
</dbReference>
<keyword evidence="6" id="KW-1185">Reference proteome</keyword>
<keyword evidence="3" id="KW-0472">Membrane</keyword>
<gene>
    <name evidence="5" type="ORF">E7681_07270</name>
</gene>
<feature type="transmembrane region" description="Helical" evidence="3">
    <location>
        <begin position="283"/>
        <end position="304"/>
    </location>
</feature>
<dbReference type="GO" id="GO:0016780">
    <property type="term" value="F:phosphotransferase activity, for other substituted phosphate groups"/>
    <property type="evidence" value="ECO:0007669"/>
    <property type="project" value="TreeGrafter"/>
</dbReference>
<dbReference type="Proteomes" id="UP000306113">
    <property type="component" value="Unassembled WGS sequence"/>
</dbReference>
<dbReference type="Pfam" id="PF02397">
    <property type="entry name" value="Bac_transf"/>
    <property type="match status" value="1"/>
</dbReference>
<dbReference type="InterPro" id="IPR003362">
    <property type="entry name" value="Bact_transf"/>
</dbReference>
<keyword evidence="3" id="KW-1133">Transmembrane helix</keyword>
<evidence type="ECO:0000256" key="3">
    <source>
        <dbReference type="SAM" id="Phobius"/>
    </source>
</evidence>
<dbReference type="PANTHER" id="PTHR30576">
    <property type="entry name" value="COLANIC BIOSYNTHESIS UDP-GLUCOSE LIPID CARRIER TRANSFERASE"/>
    <property type="match status" value="1"/>
</dbReference>
<dbReference type="RefSeq" id="WP_136338613.1">
    <property type="nucleotide sequence ID" value="NZ_SSMD01000003.1"/>
</dbReference>
<dbReference type="InterPro" id="IPR004629">
    <property type="entry name" value="WecG_TagA_CpsF"/>
</dbReference>
<evidence type="ECO:0000256" key="1">
    <source>
        <dbReference type="ARBA" id="ARBA00006464"/>
    </source>
</evidence>
<protein>
    <submittedName>
        <fullName evidence="5">WecB/TagA/CpsF family glycosyltransferase</fullName>
    </submittedName>
</protein>
<evidence type="ECO:0000313" key="6">
    <source>
        <dbReference type="Proteomes" id="UP000306113"/>
    </source>
</evidence>
<feature type="domain" description="Bacterial sugar transferase" evidence="4">
    <location>
        <begin position="278"/>
        <end position="465"/>
    </location>
</feature>
<accession>A0A4S3M9L1</accession>
<dbReference type="PANTHER" id="PTHR30576:SF10">
    <property type="entry name" value="SLL5057 PROTEIN"/>
    <property type="match status" value="1"/>
</dbReference>
<dbReference type="EMBL" id="SSMD01000003">
    <property type="protein sequence ID" value="THD74758.1"/>
    <property type="molecule type" value="Genomic_DNA"/>
</dbReference>
<dbReference type="AlphaFoldDB" id="A0A4S3M9L1"/>
<proteinExistence type="inferred from homology"/>
<dbReference type="GO" id="GO:0000271">
    <property type="term" value="P:polysaccharide biosynthetic process"/>
    <property type="evidence" value="ECO:0007669"/>
    <property type="project" value="UniProtKB-KW"/>
</dbReference>
<organism evidence="5 6">
    <name type="scientific">Thalassobius vesicularis</name>
    <dbReference type="NCBI Taxonomy" id="1294297"/>
    <lineage>
        <taxon>Bacteria</taxon>
        <taxon>Pseudomonadati</taxon>
        <taxon>Pseudomonadota</taxon>
        <taxon>Alphaproteobacteria</taxon>
        <taxon>Rhodobacterales</taxon>
        <taxon>Roseobacteraceae</taxon>
        <taxon>Thalassovita</taxon>
    </lineage>
</organism>
<name>A0A4S3M9L1_9RHOB</name>
<sequence>MLNYPVRAFRPEATETDRFATVATKRTPLPTLPVMGMQIVDAGTETTVGHLLDATQTQQVFFMNAHCANIRAKNEDYANAVSRADVILPDGLGIDLAARLSGHKLTENLNGTDFTPTLLREAARRGLSVFLMGGKPGTAEAAADKLCLSIPGLRIAGTMNGYEDAADETVAVARINDSGADILLVALGVPLQELWLTRNRHRLAPRLQLAVGALLDFLAGNVKRAPVLVRKARCEWLWRLAMEPRRMAHRYLVGNATFMARAAGAAMASRTPEVTPIRRAMDFTFSLAGLTLLTPLFLLVALAIKLDSRGPVFFSQIRVGKDGRGFRMMKFRSMYIDAAERRAALLASSDRGGICFKSRNDPRITRVGRLLRRSSLDELPQIINVLMGQMSLVGPRPALPEEVAAYPSAALERLSVRPGLTGLWQVSGRADICFDKMVDMDIAFARSRSVLPYLLLLTLTFRVVVSGRGAY</sequence>
<evidence type="ECO:0000313" key="5">
    <source>
        <dbReference type="EMBL" id="THD74758.1"/>
    </source>
</evidence>